<keyword evidence="2" id="KW-0677">Repeat</keyword>
<feature type="repeat" description="WD" evidence="3">
    <location>
        <begin position="261"/>
        <end position="296"/>
    </location>
</feature>
<evidence type="ECO:0000313" key="5">
    <source>
        <dbReference type="RefSeq" id="XP_022106033.1"/>
    </source>
</evidence>
<dbReference type="PROSITE" id="PS50082">
    <property type="entry name" value="WD_REPEATS_2"/>
    <property type="match status" value="4"/>
</dbReference>
<dbReference type="OMA" id="KVICYPG"/>
<organism evidence="4 5">
    <name type="scientific">Acanthaster planci</name>
    <name type="common">Crown-of-thorns starfish</name>
    <dbReference type="NCBI Taxonomy" id="133434"/>
    <lineage>
        <taxon>Eukaryota</taxon>
        <taxon>Metazoa</taxon>
        <taxon>Echinodermata</taxon>
        <taxon>Eleutherozoa</taxon>
        <taxon>Asterozoa</taxon>
        <taxon>Asteroidea</taxon>
        <taxon>Valvatacea</taxon>
        <taxon>Valvatida</taxon>
        <taxon>Acanthasteridae</taxon>
        <taxon>Acanthaster</taxon>
    </lineage>
</organism>
<evidence type="ECO:0000313" key="4">
    <source>
        <dbReference type="Proteomes" id="UP000694845"/>
    </source>
</evidence>
<dbReference type="InterPro" id="IPR001680">
    <property type="entry name" value="WD40_rpt"/>
</dbReference>
<dbReference type="PROSITE" id="PS50294">
    <property type="entry name" value="WD_REPEATS_REGION"/>
    <property type="match status" value="2"/>
</dbReference>
<dbReference type="Proteomes" id="UP000694845">
    <property type="component" value="Unplaced"/>
</dbReference>
<feature type="repeat" description="WD" evidence="3">
    <location>
        <begin position="132"/>
        <end position="171"/>
    </location>
</feature>
<dbReference type="SUPFAM" id="SSF50978">
    <property type="entry name" value="WD40 repeat-like"/>
    <property type="match status" value="1"/>
</dbReference>
<evidence type="ECO:0000256" key="3">
    <source>
        <dbReference type="PROSITE-ProRule" id="PRU00221"/>
    </source>
</evidence>
<dbReference type="Gene3D" id="2.130.10.10">
    <property type="entry name" value="YVTN repeat-like/Quinoprotein amine dehydrogenase"/>
    <property type="match status" value="2"/>
</dbReference>
<feature type="repeat" description="WD" evidence="3">
    <location>
        <begin position="179"/>
        <end position="213"/>
    </location>
</feature>
<accession>A0A8B7ZK82</accession>
<name>A0A8B7ZK82_ACAPL</name>
<dbReference type="InterPro" id="IPR036322">
    <property type="entry name" value="WD40_repeat_dom_sf"/>
</dbReference>
<dbReference type="RefSeq" id="XP_022106033.1">
    <property type="nucleotide sequence ID" value="XM_022250341.1"/>
</dbReference>
<dbReference type="GeneID" id="110987541"/>
<reference evidence="5" key="1">
    <citation type="submission" date="2025-08" db="UniProtKB">
        <authorList>
            <consortium name="RefSeq"/>
        </authorList>
    </citation>
    <scope>IDENTIFICATION</scope>
</reference>
<dbReference type="CTD" id="114987"/>
<keyword evidence="4" id="KW-1185">Reference proteome</keyword>
<dbReference type="InterPro" id="IPR040066">
    <property type="entry name" value="WDR31"/>
</dbReference>
<dbReference type="PRINTS" id="PR00320">
    <property type="entry name" value="GPROTEINBRPT"/>
</dbReference>
<gene>
    <name evidence="5" type="primary">LOC110987541</name>
</gene>
<dbReference type="OrthoDB" id="6262491at2759"/>
<dbReference type="PANTHER" id="PTHR19869:SF1">
    <property type="entry name" value="WD REPEAT-CONTAINING PROTEIN 31"/>
    <property type="match status" value="1"/>
</dbReference>
<feature type="repeat" description="WD" evidence="3">
    <location>
        <begin position="82"/>
        <end position="114"/>
    </location>
</feature>
<dbReference type="PANTHER" id="PTHR19869">
    <property type="entry name" value="SPERMATID WD-REPEAT PROTEIN"/>
    <property type="match status" value="1"/>
</dbReference>
<dbReference type="InterPro" id="IPR020472">
    <property type="entry name" value="WD40_PAC1"/>
</dbReference>
<evidence type="ECO:0000256" key="2">
    <source>
        <dbReference type="ARBA" id="ARBA00022737"/>
    </source>
</evidence>
<evidence type="ECO:0000256" key="1">
    <source>
        <dbReference type="ARBA" id="ARBA00022574"/>
    </source>
</evidence>
<proteinExistence type="predicted"/>
<dbReference type="SMART" id="SM00320">
    <property type="entry name" value="WD40"/>
    <property type="match status" value="6"/>
</dbReference>
<dbReference type="InterPro" id="IPR015943">
    <property type="entry name" value="WD40/YVTN_repeat-like_dom_sf"/>
</dbReference>
<dbReference type="Pfam" id="PF00400">
    <property type="entry name" value="WD40"/>
    <property type="match status" value="4"/>
</dbReference>
<keyword evidence="1 3" id="KW-0853">WD repeat</keyword>
<dbReference type="AlphaFoldDB" id="A0A8B7ZK82"/>
<sequence length="355" mass="39010">MGKKQSKMKDRGSSRSRIYGHGCGDYTAVNSMEIADVKRYTAVHSDAVTSVTIAGDVSYITGSADQSMVLYRWKEGRLMQRWVGHKREITKVTHAPELEATFSASRDKTIRMWKRGTTDGGTVEPYNCKQTFMGHELVVTGIAFGNGKLFSGSRDNSVRQWDVSTGQCINQSIIPRNLVTHIKWVPGESMVAQTSEDKCLRIWDTRTLTEAHVFPKKQYIQTCCDVSSDGNYCLTSSNGVGGRGCEATLWDLRAHSLVAEYHGHQQTTGGCCFIPSVYSKELIATCSNDATVRVWDRISCACITALNIAGFGSLTSIAANVDKSICVGSTTPGVHIGNLLEEPEGTFHFIYAAQY</sequence>
<protein>
    <submittedName>
        <fullName evidence="5">WD repeat-containing protein 31-like isoform X1</fullName>
    </submittedName>
</protein>
<dbReference type="KEGG" id="aplc:110987541"/>